<comment type="similarity">
    <text evidence="3 11">Belongs to the MICOS complex subunit Mic12 family.</text>
</comment>
<comment type="function">
    <text evidence="1 11">Component of the MICOS complex, a large protein complex of the mitochondrial inner membrane that plays crucial roles in the maintenance of crista junctions, inner membrane architecture, and formation of contact sites to the outer membrane.</text>
</comment>
<evidence type="ECO:0000256" key="1">
    <source>
        <dbReference type="ARBA" id="ARBA00002689"/>
    </source>
</evidence>
<keyword evidence="6" id="KW-1133">Transmembrane helix</keyword>
<keyword evidence="7 11" id="KW-0496">Mitochondrion</keyword>
<keyword evidence="5" id="KW-0812">Transmembrane</keyword>
<evidence type="ECO:0000256" key="8">
    <source>
        <dbReference type="ARBA" id="ARBA00023136"/>
    </source>
</evidence>
<dbReference type="AlphaFoldDB" id="A0A8K0XKV3"/>
<comment type="caution">
    <text evidence="12">The sequence shown here is derived from an EMBL/GenBank/DDBJ whole genome shotgun (WGS) entry which is preliminary data.</text>
</comment>
<evidence type="ECO:0000256" key="3">
    <source>
        <dbReference type="ARBA" id="ARBA00009188"/>
    </source>
</evidence>
<organism evidence="12 13">
    <name type="scientific">Cristinia sonorae</name>
    <dbReference type="NCBI Taxonomy" id="1940300"/>
    <lineage>
        <taxon>Eukaryota</taxon>
        <taxon>Fungi</taxon>
        <taxon>Dikarya</taxon>
        <taxon>Basidiomycota</taxon>
        <taxon>Agaricomycotina</taxon>
        <taxon>Agaricomycetes</taxon>
        <taxon>Agaricomycetidae</taxon>
        <taxon>Agaricales</taxon>
        <taxon>Pleurotineae</taxon>
        <taxon>Stephanosporaceae</taxon>
        <taxon>Cristinia</taxon>
    </lineage>
</organism>
<comment type="subunit">
    <text evidence="11">Component of the mitochondrial contact site and cristae organizing system (MICOS) complex.</text>
</comment>
<sequence length="112" mass="12471">MSFLVGPLSGALVAGGVYYGFSNMIHSRTERHRVDLHRLSNELITSTPLPSTAPAPASSRIVYQPFTSMLKHRWNAQVESLVKGARSWDENLGEWGRRWLYGGDAVAVKRDS</sequence>
<keyword evidence="13" id="KW-1185">Reference proteome</keyword>
<evidence type="ECO:0000256" key="7">
    <source>
        <dbReference type="ARBA" id="ARBA00023128"/>
    </source>
</evidence>
<dbReference type="GO" id="GO:0061617">
    <property type="term" value="C:MICOS complex"/>
    <property type="evidence" value="ECO:0007669"/>
    <property type="project" value="UniProtKB-UniRule"/>
</dbReference>
<comment type="subcellular location">
    <subcellularLocation>
        <location evidence="2">Membrane</location>
    </subcellularLocation>
    <subcellularLocation>
        <location evidence="11">Mitochondrion inner membrane</location>
        <topology evidence="11">Single-pass membrane protein</topology>
    </subcellularLocation>
</comment>
<evidence type="ECO:0000256" key="6">
    <source>
        <dbReference type="ARBA" id="ARBA00022989"/>
    </source>
</evidence>
<evidence type="ECO:0000256" key="11">
    <source>
        <dbReference type="RuleBase" id="RU363010"/>
    </source>
</evidence>
<reference evidence="12" key="1">
    <citation type="journal article" date="2021" name="New Phytol.">
        <title>Evolutionary innovations through gain and loss of genes in the ectomycorrhizal Boletales.</title>
        <authorList>
            <person name="Wu G."/>
            <person name="Miyauchi S."/>
            <person name="Morin E."/>
            <person name="Kuo A."/>
            <person name="Drula E."/>
            <person name="Varga T."/>
            <person name="Kohler A."/>
            <person name="Feng B."/>
            <person name="Cao Y."/>
            <person name="Lipzen A."/>
            <person name="Daum C."/>
            <person name="Hundley H."/>
            <person name="Pangilinan J."/>
            <person name="Johnson J."/>
            <person name="Barry K."/>
            <person name="LaButti K."/>
            <person name="Ng V."/>
            <person name="Ahrendt S."/>
            <person name="Min B."/>
            <person name="Choi I.G."/>
            <person name="Park H."/>
            <person name="Plett J.M."/>
            <person name="Magnuson J."/>
            <person name="Spatafora J.W."/>
            <person name="Nagy L.G."/>
            <person name="Henrissat B."/>
            <person name="Grigoriev I.V."/>
            <person name="Yang Z.L."/>
            <person name="Xu J."/>
            <person name="Martin F.M."/>
        </authorList>
    </citation>
    <scope>NUCLEOTIDE SEQUENCE</scope>
    <source>
        <strain evidence="12">KKN 215</strain>
    </source>
</reference>
<evidence type="ECO:0000313" key="12">
    <source>
        <dbReference type="EMBL" id="KAH8080719.1"/>
    </source>
</evidence>
<evidence type="ECO:0000256" key="4">
    <source>
        <dbReference type="ARBA" id="ARBA00018170"/>
    </source>
</evidence>
<proteinExistence type="inferred from homology"/>
<dbReference type="GO" id="GO:0042407">
    <property type="term" value="P:cristae formation"/>
    <property type="evidence" value="ECO:0007669"/>
    <property type="project" value="InterPro"/>
</dbReference>
<name>A0A8K0XKV3_9AGAR</name>
<evidence type="ECO:0000256" key="9">
    <source>
        <dbReference type="ARBA" id="ARBA00032159"/>
    </source>
</evidence>
<dbReference type="InterPro" id="IPR031463">
    <property type="entry name" value="Mic12"/>
</dbReference>
<keyword evidence="11" id="KW-0999">Mitochondrion inner membrane</keyword>
<evidence type="ECO:0000256" key="10">
    <source>
        <dbReference type="ARBA" id="ARBA00032985"/>
    </source>
</evidence>
<evidence type="ECO:0000256" key="2">
    <source>
        <dbReference type="ARBA" id="ARBA00004370"/>
    </source>
</evidence>
<dbReference type="Pfam" id="PF17050">
    <property type="entry name" value="AIM5"/>
    <property type="match status" value="1"/>
</dbReference>
<dbReference type="EMBL" id="JAEVFJ010000053">
    <property type="protein sequence ID" value="KAH8080719.1"/>
    <property type="molecule type" value="Genomic_DNA"/>
</dbReference>
<keyword evidence="8" id="KW-0472">Membrane</keyword>
<evidence type="ECO:0000256" key="5">
    <source>
        <dbReference type="ARBA" id="ARBA00022692"/>
    </source>
</evidence>
<accession>A0A8K0XKV3</accession>
<dbReference type="GO" id="GO:0044284">
    <property type="term" value="C:mitochondrial crista junction"/>
    <property type="evidence" value="ECO:0007669"/>
    <property type="project" value="InterPro"/>
</dbReference>
<dbReference type="Proteomes" id="UP000813824">
    <property type="component" value="Unassembled WGS sequence"/>
</dbReference>
<gene>
    <name evidence="12" type="ORF">BXZ70DRAFT_638299</name>
</gene>
<protein>
    <recommendedName>
        <fullName evidence="4 11">MICOS complex subunit MIC12</fullName>
    </recommendedName>
    <alternativeName>
        <fullName evidence="10 11">Altered inheritance of mitochondria protein 5, mitochondrial</fullName>
    </alternativeName>
    <alternativeName>
        <fullName evidence="9 11">Found in mitochondrial proteome protein 51</fullName>
    </alternativeName>
</protein>
<dbReference type="OrthoDB" id="3351225at2759"/>
<evidence type="ECO:0000313" key="13">
    <source>
        <dbReference type="Proteomes" id="UP000813824"/>
    </source>
</evidence>